<feature type="region of interest" description="Disordered" evidence="1">
    <location>
        <begin position="1"/>
        <end position="22"/>
    </location>
</feature>
<organism evidence="2 3">
    <name type="scientific">Fusarium fujikuroi</name>
    <name type="common">Bakanae and foot rot disease fungus</name>
    <name type="synonym">Gibberella fujikuroi</name>
    <dbReference type="NCBI Taxonomy" id="5127"/>
    <lineage>
        <taxon>Eukaryota</taxon>
        <taxon>Fungi</taxon>
        <taxon>Dikarya</taxon>
        <taxon>Ascomycota</taxon>
        <taxon>Pezizomycotina</taxon>
        <taxon>Sordariomycetes</taxon>
        <taxon>Hypocreomycetidae</taxon>
        <taxon>Hypocreales</taxon>
        <taxon>Nectriaceae</taxon>
        <taxon>Fusarium</taxon>
        <taxon>Fusarium fujikuroi species complex</taxon>
    </lineage>
</organism>
<accession>A0A9Q9RW52</accession>
<reference evidence="2" key="1">
    <citation type="submission" date="2019-05" db="EMBL/GenBank/DDBJ databases">
        <authorList>
            <person name="Piombo E."/>
        </authorList>
    </citation>
    <scope>NUCLEOTIDE SEQUENCE</scope>
    <source>
        <strain evidence="2">C2S</strain>
    </source>
</reference>
<feature type="non-terminal residue" evidence="2">
    <location>
        <position position="1"/>
    </location>
</feature>
<proteinExistence type="predicted"/>
<name>A0A9Q9RW52_FUSFU</name>
<evidence type="ECO:0000313" key="3">
    <source>
        <dbReference type="Proteomes" id="UP000760494"/>
    </source>
</evidence>
<evidence type="ECO:0000256" key="1">
    <source>
        <dbReference type="SAM" id="MobiDB-lite"/>
    </source>
</evidence>
<sequence length="22" mass="2120">PTSASKDTPMGGQASCALGNRA</sequence>
<gene>
    <name evidence="2" type="ORF">C2S_11389</name>
</gene>
<protein>
    <submittedName>
        <fullName evidence="2">Uncharacterized protein</fullName>
    </submittedName>
</protein>
<evidence type="ECO:0000313" key="2">
    <source>
        <dbReference type="EMBL" id="VTT79624.1"/>
    </source>
</evidence>
<dbReference type="AlphaFoldDB" id="A0A9Q9RW52"/>
<dbReference type="Proteomes" id="UP000760494">
    <property type="component" value="Unassembled WGS sequence"/>
</dbReference>
<dbReference type="EMBL" id="CABFJX010000397">
    <property type="protein sequence ID" value="VTT79624.1"/>
    <property type="molecule type" value="Genomic_DNA"/>
</dbReference>
<comment type="caution">
    <text evidence="2">The sequence shown here is derived from an EMBL/GenBank/DDBJ whole genome shotgun (WGS) entry which is preliminary data.</text>
</comment>